<evidence type="ECO:0000256" key="2">
    <source>
        <dbReference type="SAM" id="Phobius"/>
    </source>
</evidence>
<feature type="transmembrane region" description="Helical" evidence="2">
    <location>
        <begin position="30"/>
        <end position="46"/>
    </location>
</feature>
<keyword evidence="4" id="KW-1185">Reference proteome</keyword>
<feature type="transmembrane region" description="Helical" evidence="2">
    <location>
        <begin position="58"/>
        <end position="76"/>
    </location>
</feature>
<proteinExistence type="predicted"/>
<dbReference type="OrthoDB" id="1454744at2"/>
<evidence type="ECO:0000313" key="3">
    <source>
        <dbReference type="EMBL" id="OZV69788.1"/>
    </source>
</evidence>
<accession>A0A265UWV0</accession>
<protein>
    <recommendedName>
        <fullName evidence="5">FUSC family protein</fullName>
    </recommendedName>
</protein>
<evidence type="ECO:0008006" key="5">
    <source>
        <dbReference type="Google" id="ProtNLM"/>
    </source>
</evidence>
<evidence type="ECO:0000256" key="1">
    <source>
        <dbReference type="SAM" id="MobiDB-lite"/>
    </source>
</evidence>
<feature type="region of interest" description="Disordered" evidence="1">
    <location>
        <begin position="84"/>
        <end position="109"/>
    </location>
</feature>
<organism evidence="3 4">
    <name type="scientific">Winogradskyella aurantia</name>
    <dbReference type="NCBI Taxonomy" id="1915063"/>
    <lineage>
        <taxon>Bacteria</taxon>
        <taxon>Pseudomonadati</taxon>
        <taxon>Bacteroidota</taxon>
        <taxon>Flavobacteriia</taxon>
        <taxon>Flavobacteriales</taxon>
        <taxon>Flavobacteriaceae</taxon>
        <taxon>Winogradskyella</taxon>
    </lineage>
</organism>
<keyword evidence="2" id="KW-0812">Transmembrane</keyword>
<dbReference type="RefSeq" id="WP_094967380.1">
    <property type="nucleotide sequence ID" value="NZ_NGJN01000002.1"/>
</dbReference>
<gene>
    <name evidence="3" type="ORF">CA834_03975</name>
</gene>
<keyword evidence="2" id="KW-1133">Transmembrane helix</keyword>
<name>A0A265UWV0_9FLAO</name>
<reference evidence="3 4" key="1">
    <citation type="submission" date="2017-05" db="EMBL/GenBank/DDBJ databases">
        <title>The draft genome sequence of Idiomarina salinarum WNB302.</title>
        <authorList>
            <person name="Sun Y."/>
            <person name="Chen B."/>
            <person name="Du Z."/>
        </authorList>
    </citation>
    <scope>NUCLEOTIDE SEQUENCE [LARGE SCALE GENOMIC DNA]</scope>
    <source>
        <strain evidence="3 4">WNB302</strain>
    </source>
</reference>
<dbReference type="EMBL" id="NGJN01000002">
    <property type="protein sequence ID" value="OZV69788.1"/>
    <property type="molecule type" value="Genomic_DNA"/>
</dbReference>
<sequence>MKKTLIVFGLTSGIIALVLAVTKFSKFAIIPIVVAFATGLIILFISKKQHIKTKSIQYIFLMVIIALGFTIYKSIFSTTAIKTDEPPINTTKADIKNEKKLEPKEDTKD</sequence>
<evidence type="ECO:0000313" key="4">
    <source>
        <dbReference type="Proteomes" id="UP000216840"/>
    </source>
</evidence>
<dbReference type="Proteomes" id="UP000216840">
    <property type="component" value="Unassembled WGS sequence"/>
</dbReference>
<dbReference type="AlphaFoldDB" id="A0A265UWV0"/>
<feature type="compositionally biased region" description="Basic and acidic residues" evidence="1">
    <location>
        <begin position="93"/>
        <end position="109"/>
    </location>
</feature>
<comment type="caution">
    <text evidence="3">The sequence shown here is derived from an EMBL/GenBank/DDBJ whole genome shotgun (WGS) entry which is preliminary data.</text>
</comment>
<keyword evidence="2" id="KW-0472">Membrane</keyword>